<accession>A0A4R6IU80</accession>
<proteinExistence type="predicted"/>
<dbReference type="RefSeq" id="WP_133806131.1">
    <property type="nucleotide sequence ID" value="NZ_SNWQ01000068.1"/>
</dbReference>
<evidence type="ECO:0000313" key="3">
    <source>
        <dbReference type="Proteomes" id="UP000295388"/>
    </source>
</evidence>
<keyword evidence="1" id="KW-0472">Membrane</keyword>
<comment type="caution">
    <text evidence="2">The sequence shown here is derived from an EMBL/GenBank/DDBJ whole genome shotgun (WGS) entry which is preliminary data.</text>
</comment>
<keyword evidence="3" id="KW-1185">Reference proteome</keyword>
<dbReference type="GO" id="GO:0016301">
    <property type="term" value="F:kinase activity"/>
    <property type="evidence" value="ECO:0007669"/>
    <property type="project" value="UniProtKB-KW"/>
</dbReference>
<evidence type="ECO:0000313" key="2">
    <source>
        <dbReference type="EMBL" id="TDO26140.1"/>
    </source>
</evidence>
<evidence type="ECO:0000256" key="1">
    <source>
        <dbReference type="SAM" id="Phobius"/>
    </source>
</evidence>
<dbReference type="AlphaFoldDB" id="A0A4R6IU80"/>
<protein>
    <submittedName>
        <fullName evidence="2">Sugar/nucleoside kinase (Ribokinase family)</fullName>
    </submittedName>
</protein>
<gene>
    <name evidence="2" type="ORF">EV643_1681</name>
</gene>
<reference evidence="2 3" key="1">
    <citation type="submission" date="2019-03" db="EMBL/GenBank/DDBJ databases">
        <title>Genomic Encyclopedia of Type Strains, Phase III (KMG-III): the genomes of soil and plant-associated and newly described type strains.</title>
        <authorList>
            <person name="Whitman W."/>
        </authorList>
    </citation>
    <scope>NUCLEOTIDE SEQUENCE [LARGE SCALE GENOMIC DNA]</scope>
    <source>
        <strain evidence="2 3">VKM Ac-2527</strain>
    </source>
</reference>
<keyword evidence="1" id="KW-1133">Transmembrane helix</keyword>
<dbReference type="SUPFAM" id="SSF53613">
    <property type="entry name" value="Ribokinase-like"/>
    <property type="match status" value="1"/>
</dbReference>
<dbReference type="Gene3D" id="3.40.1190.20">
    <property type="match status" value="1"/>
</dbReference>
<dbReference type="OrthoDB" id="9828749at2"/>
<name>A0A4R6IU80_9ACTN</name>
<dbReference type="InterPro" id="IPR029056">
    <property type="entry name" value="Ribokinase-like"/>
</dbReference>
<sequence length="430" mass="47120">MDLAAAIYPVRRLKEQITLLISFFDPSDPVGTVVLGVIVAAVVAAALWTLRRFKDPVTITLKRIAQKAPKRFHPFLKDSVSLVNPDWHLATSTRTKNGAASRVAQLRALSNPKIFLVGSTYLDLTLSPVTVNSLEEQEYSDLDRVTPDCGGSAVYVGRHLWKKFGQRSYLFTQIGEGDGLSKELQSQLKREPWLREKTVIMAKGQQSGLSVILMQKESSFYTTFTHKGALADFSWDPILRKIQRKTGNGGLLYVSGYFRTNLCENLNRAIRSISPLVVTCVDHGRSQPSDNVKAARALRDAFSTGLVDIYICTLSELRQFAAALSVDIPEGCTREECLERAVAGGILPKATVVRREFDGVSLQADTVIDAKITSVTVDLSDVQPGALPGRKSAFNAGLIYYIANGISHGDFAAAVNEATRNALLTWANSQ</sequence>
<keyword evidence="2" id="KW-0418">Kinase</keyword>
<keyword evidence="2" id="KW-0808">Transferase</keyword>
<keyword evidence="1" id="KW-0812">Transmembrane</keyword>
<dbReference type="EMBL" id="SNWQ01000068">
    <property type="protein sequence ID" value="TDO26140.1"/>
    <property type="molecule type" value="Genomic_DNA"/>
</dbReference>
<feature type="transmembrane region" description="Helical" evidence="1">
    <location>
        <begin position="30"/>
        <end position="50"/>
    </location>
</feature>
<organism evidence="2 3">
    <name type="scientific">Kribbella caucasensis</name>
    <dbReference type="NCBI Taxonomy" id="2512215"/>
    <lineage>
        <taxon>Bacteria</taxon>
        <taxon>Bacillati</taxon>
        <taxon>Actinomycetota</taxon>
        <taxon>Actinomycetes</taxon>
        <taxon>Propionibacteriales</taxon>
        <taxon>Kribbellaceae</taxon>
        <taxon>Kribbella</taxon>
    </lineage>
</organism>
<dbReference type="Proteomes" id="UP000295388">
    <property type="component" value="Unassembled WGS sequence"/>
</dbReference>